<name>A0A9D7E3D4_9PROT</name>
<dbReference type="PANTHER" id="PTHR36154:SF1">
    <property type="entry name" value="DNA-BINDING TRANSCRIPTIONAL ACTIVATOR ALPA"/>
    <property type="match status" value="1"/>
</dbReference>
<comment type="caution">
    <text evidence="1">The sequence shown here is derived from an EMBL/GenBank/DDBJ whole genome shotgun (WGS) entry which is preliminary data.</text>
</comment>
<proteinExistence type="predicted"/>
<sequence length="65" mass="7419">MTTELPATSLLRLPNVIQITGLARSTIYKLISDERFPPPLKLSQRAVAWRLLDIEQWIASRTRAT</sequence>
<evidence type="ECO:0000313" key="1">
    <source>
        <dbReference type="EMBL" id="MBK6972993.1"/>
    </source>
</evidence>
<organism evidence="1 2">
    <name type="scientific">Candidatus Methylophosphatis roskildensis</name>
    <dbReference type="NCBI Taxonomy" id="2899263"/>
    <lineage>
        <taxon>Bacteria</taxon>
        <taxon>Pseudomonadati</taxon>
        <taxon>Pseudomonadota</taxon>
        <taxon>Betaproteobacteria</taxon>
        <taxon>Nitrosomonadales</taxon>
        <taxon>Sterolibacteriaceae</taxon>
        <taxon>Candidatus Methylophosphatis</taxon>
    </lineage>
</organism>
<protein>
    <submittedName>
        <fullName evidence="1">AlpA family transcriptional regulator</fullName>
    </submittedName>
</protein>
<dbReference type="InterPro" id="IPR010260">
    <property type="entry name" value="AlpA"/>
</dbReference>
<dbReference type="Proteomes" id="UP000807785">
    <property type="component" value="Unassembled WGS sequence"/>
</dbReference>
<gene>
    <name evidence="1" type="ORF">IPH26_08580</name>
</gene>
<dbReference type="PANTHER" id="PTHR36154">
    <property type="entry name" value="DNA-BINDING TRANSCRIPTIONAL ACTIVATOR ALPA"/>
    <property type="match status" value="1"/>
</dbReference>
<dbReference type="InterPro" id="IPR052931">
    <property type="entry name" value="Prophage_regulatory_activator"/>
</dbReference>
<dbReference type="AlphaFoldDB" id="A0A9D7E3D4"/>
<evidence type="ECO:0000313" key="2">
    <source>
        <dbReference type="Proteomes" id="UP000807785"/>
    </source>
</evidence>
<dbReference type="Gene3D" id="1.10.238.160">
    <property type="match status" value="1"/>
</dbReference>
<dbReference type="Pfam" id="PF05930">
    <property type="entry name" value="Phage_AlpA"/>
    <property type="match status" value="1"/>
</dbReference>
<accession>A0A9D7E3D4</accession>
<reference evidence="1" key="1">
    <citation type="submission" date="2020-10" db="EMBL/GenBank/DDBJ databases">
        <title>Connecting structure to function with the recovery of over 1000 high-quality activated sludge metagenome-assembled genomes encoding full-length rRNA genes using long-read sequencing.</title>
        <authorList>
            <person name="Singleton C.M."/>
            <person name="Petriglieri F."/>
            <person name="Kristensen J.M."/>
            <person name="Kirkegaard R.H."/>
            <person name="Michaelsen T.Y."/>
            <person name="Andersen M.H."/>
            <person name="Karst S.M."/>
            <person name="Dueholm M.S."/>
            <person name="Nielsen P.H."/>
            <person name="Albertsen M."/>
        </authorList>
    </citation>
    <scope>NUCLEOTIDE SEQUENCE</scope>
    <source>
        <strain evidence="1">Bjer_18-Q3-R1-45_BAT3C.347</strain>
    </source>
</reference>
<dbReference type="EMBL" id="JADJEV010000003">
    <property type="protein sequence ID" value="MBK6972993.1"/>
    <property type="molecule type" value="Genomic_DNA"/>
</dbReference>